<dbReference type="AlphaFoldDB" id="A0A0F9GJQ5"/>
<accession>A0A0F9GJQ5</accession>
<evidence type="ECO:0000313" key="3">
    <source>
        <dbReference type="EMBL" id="KKL69650.1"/>
    </source>
</evidence>
<dbReference type="Gene3D" id="3.40.50.300">
    <property type="entry name" value="P-loop containing nucleotide triphosphate hydrolases"/>
    <property type="match status" value="1"/>
</dbReference>
<dbReference type="GO" id="GO:0004519">
    <property type="term" value="F:endonuclease activity"/>
    <property type="evidence" value="ECO:0007669"/>
    <property type="project" value="InterPro"/>
</dbReference>
<organism evidence="3">
    <name type="scientific">marine sediment metagenome</name>
    <dbReference type="NCBI Taxonomy" id="412755"/>
    <lineage>
        <taxon>unclassified sequences</taxon>
        <taxon>metagenomes</taxon>
        <taxon>ecological metagenomes</taxon>
    </lineage>
</organism>
<dbReference type="InterPro" id="IPR046454">
    <property type="entry name" value="GpA_endonuclease"/>
</dbReference>
<protein>
    <submittedName>
        <fullName evidence="3">Uncharacterized protein</fullName>
    </submittedName>
</protein>
<name>A0A0F9GJQ5_9ZZZZ</name>
<evidence type="ECO:0000259" key="2">
    <source>
        <dbReference type="Pfam" id="PF20454"/>
    </source>
</evidence>
<gene>
    <name evidence="3" type="ORF">LCGC14_2112770</name>
</gene>
<reference evidence="3" key="1">
    <citation type="journal article" date="2015" name="Nature">
        <title>Complex archaea that bridge the gap between prokaryotes and eukaryotes.</title>
        <authorList>
            <person name="Spang A."/>
            <person name="Saw J.H."/>
            <person name="Jorgensen S.L."/>
            <person name="Zaremba-Niedzwiedzka K."/>
            <person name="Martijn J."/>
            <person name="Lind A.E."/>
            <person name="van Eijk R."/>
            <person name="Schleper C."/>
            <person name="Guy L."/>
            <person name="Ettema T.J."/>
        </authorList>
    </citation>
    <scope>NUCLEOTIDE SEQUENCE</scope>
</reference>
<dbReference type="GO" id="GO:0016887">
    <property type="term" value="F:ATP hydrolysis activity"/>
    <property type="evidence" value="ECO:0007669"/>
    <property type="project" value="InterPro"/>
</dbReference>
<dbReference type="InterPro" id="IPR027417">
    <property type="entry name" value="P-loop_NTPase"/>
</dbReference>
<dbReference type="Pfam" id="PF20454">
    <property type="entry name" value="GpA_nuclease"/>
    <property type="match status" value="1"/>
</dbReference>
<dbReference type="Pfam" id="PF05876">
    <property type="entry name" value="GpA_ATPase"/>
    <property type="match status" value="1"/>
</dbReference>
<evidence type="ECO:0000259" key="1">
    <source>
        <dbReference type="Pfam" id="PF05876"/>
    </source>
</evidence>
<proteinExistence type="predicted"/>
<feature type="non-terminal residue" evidence="3">
    <location>
        <position position="386"/>
    </location>
</feature>
<feature type="domain" description="Phage terminase large subunit GpA ATPase" evidence="1">
    <location>
        <begin position="44"/>
        <end position="303"/>
    </location>
</feature>
<comment type="caution">
    <text evidence="3">The sequence shown here is derived from an EMBL/GenBank/DDBJ whole genome shotgun (WGS) entry which is preliminary data.</text>
</comment>
<dbReference type="InterPro" id="IPR046453">
    <property type="entry name" value="GpA_ATPase"/>
</dbReference>
<feature type="domain" description="Terminase large subunit GpA endonuclease" evidence="2">
    <location>
        <begin position="315"/>
        <end position="385"/>
    </location>
</feature>
<dbReference type="EMBL" id="LAZR01026145">
    <property type="protein sequence ID" value="KKL69650.1"/>
    <property type="molecule type" value="Genomic_DNA"/>
</dbReference>
<sequence>MLNTLDELIWIDHFFAEAFRVDSRLKVSEWAERKRYLPVGTTPFPGPWRNEVTPYLVEIMDCFSETSPVKKVAVMKGRRLGFTIGVGGNWLGFIVDVVPGPTLFVSGDSDMAETVFELYFDSMIESAGLGHKIFAQTQKKHSKKTGDTKRRKDFPGGFFFSIGPNSGPKMKSLGFRYEYFDEIEAYPQQIKEEGDPITLGERSADEYEQISKFLYTSTPHIEQTSRIKPLFQKGDQRYYHVPCKHCGHMQILKWRDENGIYRLKYEKDELGRLIIESVHYECEKCGGHWKNSDKAVFLGLGEWRPKAEPMEPNYRSYHLSSLYSPVGMRSWESICQQWIETKDDPEKQRVFINTVLGETWVEKGIAPRHERIMLRREGYPTGTCPG</sequence>